<evidence type="ECO:0000256" key="2">
    <source>
        <dbReference type="ARBA" id="ARBA00022475"/>
    </source>
</evidence>
<evidence type="ECO:0000256" key="5">
    <source>
        <dbReference type="ARBA" id="ARBA00023136"/>
    </source>
</evidence>
<feature type="transmembrane region" description="Helical" evidence="6">
    <location>
        <begin position="238"/>
        <end position="260"/>
    </location>
</feature>
<feature type="transmembrane region" description="Helical" evidence="6">
    <location>
        <begin position="102"/>
        <end position="135"/>
    </location>
</feature>
<sequence>MYAKLVFKNAKRSAKDYLVYVITMTICVMLFYAFLSITSKYYNPDIGTEYEFTLVSDGLKMAICAVTLLLLFLIRYVNNYMLRRKQKEFAIQSVMGMEQKTVAWIFFAETFLMGAVSIVIGISLGVFCSQFITGMLLSTYGQGYKLSWTLFPDTVILTICFFSLSLLVMGLFNVHTIRKIKIIDMLYADKQNDPHIKRSRYMRVISILYTIFLILVVATGISKMYFYSDSRFPIPVHIMFWGNIIVPAISFLLSVVWYVVHKKWSFNRYILVAAIFSLINTGFAASVPIIQNTYMLVIGAGTLNSYMMFLLVDVAFWICCIIYLVSNLLSEWKEKSSKRKYRGTNLFFFGQIISKLNTTSKTMTLICLTLVLSVFLFVAAPALTGWASGYLDIRSLYDVQISTRYNDVYEIEDLPKGNYELVTTFLAEKNIAVTYDCTFDLYLPNQEDFHKRIKFDFPIVAISLSDYNALREMLGYEQVFLNEGEFTTQWQTIATEEDRNEFLSNHTVISTDMGTLSLAENAYHLEAIGETVYNSYTDVIYVFPDSICNNLLSVMRNRYVKTETAVPYNEAIYLENTFAQKYPEKPDNGNGVQYYIRTSTQQINSSIAGNFVLQATMIYSAVVLMVICLTILSLQQLLDAAHYKYRFGVLHKLGVDQQEADHLILKQLAVWFGLPITIAAFVSIIVIAYFFETISVQIFAYIGVGALLTQVGAMIGILVILLICYFISTWILFQKSVTE</sequence>
<keyword evidence="9" id="KW-1185">Reference proteome</keyword>
<comment type="subcellular location">
    <subcellularLocation>
        <location evidence="1">Cell membrane</location>
        <topology evidence="1">Multi-pass membrane protein</topology>
    </subcellularLocation>
</comment>
<evidence type="ECO:0000256" key="1">
    <source>
        <dbReference type="ARBA" id="ARBA00004651"/>
    </source>
</evidence>
<feature type="transmembrane region" description="Helical" evidence="6">
    <location>
        <begin position="58"/>
        <end position="77"/>
    </location>
</feature>
<evidence type="ECO:0000313" key="8">
    <source>
        <dbReference type="EMBL" id="RRK35028.1"/>
    </source>
</evidence>
<feature type="transmembrane region" description="Helical" evidence="6">
    <location>
        <begin position="365"/>
        <end position="387"/>
    </location>
</feature>
<keyword evidence="4 6" id="KW-1133">Transmembrane helix</keyword>
<feature type="transmembrane region" description="Helical" evidence="6">
    <location>
        <begin position="611"/>
        <end position="634"/>
    </location>
</feature>
<feature type="transmembrane region" description="Helical" evidence="6">
    <location>
        <begin position="668"/>
        <end position="691"/>
    </location>
</feature>
<proteinExistence type="predicted"/>
<evidence type="ECO:0000256" key="4">
    <source>
        <dbReference type="ARBA" id="ARBA00022989"/>
    </source>
</evidence>
<dbReference type="InterPro" id="IPR003838">
    <property type="entry name" value="ABC3_permease_C"/>
</dbReference>
<dbReference type="Proteomes" id="UP000274920">
    <property type="component" value="Unassembled WGS sequence"/>
</dbReference>
<dbReference type="PANTHER" id="PTHR46795">
    <property type="entry name" value="ABC TRANSPORTER PERMEASE-RELATED-RELATED"/>
    <property type="match status" value="1"/>
</dbReference>
<name>A0A3R8KZA5_9FIRM</name>
<reference evidence="8" key="1">
    <citation type="submission" date="2018-10" db="EMBL/GenBank/DDBJ databases">
        <title>Schaedlerella arabinophila gen. nov. sp. nov., isolated from the mouse intestinal tract and comparative analysis with the genome of the closely related altered Schaedler flora strain ASF502.</title>
        <authorList>
            <person name="Miyake S."/>
            <person name="Soh M."/>
            <person name="Seedorf H."/>
        </authorList>
    </citation>
    <scope>NUCLEOTIDE SEQUENCE [LARGE SCALE GENOMIC DNA]</scope>
    <source>
        <strain evidence="8">DSM 106076</strain>
    </source>
</reference>
<gene>
    <name evidence="8" type="ORF">EBB54_29610</name>
</gene>
<dbReference type="EMBL" id="RHJS01000002">
    <property type="protein sequence ID" value="RRK35028.1"/>
    <property type="molecule type" value="Genomic_DNA"/>
</dbReference>
<feature type="transmembrane region" description="Helical" evidence="6">
    <location>
        <begin position="711"/>
        <end position="733"/>
    </location>
</feature>
<evidence type="ECO:0000259" key="7">
    <source>
        <dbReference type="Pfam" id="PF02687"/>
    </source>
</evidence>
<keyword evidence="5 6" id="KW-0472">Membrane</keyword>
<accession>A0A3R8KZA5</accession>
<feature type="transmembrane region" description="Helical" evidence="6">
    <location>
        <begin position="269"/>
        <end position="290"/>
    </location>
</feature>
<evidence type="ECO:0000256" key="6">
    <source>
        <dbReference type="SAM" id="Phobius"/>
    </source>
</evidence>
<evidence type="ECO:0000256" key="3">
    <source>
        <dbReference type="ARBA" id="ARBA00022692"/>
    </source>
</evidence>
<keyword evidence="2" id="KW-1003">Cell membrane</keyword>
<feature type="transmembrane region" description="Helical" evidence="6">
    <location>
        <begin position="306"/>
        <end position="329"/>
    </location>
</feature>
<dbReference type="AlphaFoldDB" id="A0A3R8KZA5"/>
<feature type="transmembrane region" description="Helical" evidence="6">
    <location>
        <begin position="155"/>
        <end position="174"/>
    </location>
</feature>
<evidence type="ECO:0000313" key="9">
    <source>
        <dbReference type="Proteomes" id="UP000274920"/>
    </source>
</evidence>
<feature type="transmembrane region" description="Helical" evidence="6">
    <location>
        <begin position="17"/>
        <end position="38"/>
    </location>
</feature>
<organism evidence="8 9">
    <name type="scientific">Schaedlerella arabinosiphila</name>
    <dbReference type="NCBI Taxonomy" id="2044587"/>
    <lineage>
        <taxon>Bacteria</taxon>
        <taxon>Bacillati</taxon>
        <taxon>Bacillota</taxon>
        <taxon>Clostridia</taxon>
        <taxon>Lachnospirales</taxon>
        <taxon>Lachnospiraceae</taxon>
        <taxon>Schaedlerella</taxon>
    </lineage>
</organism>
<dbReference type="GO" id="GO:0005886">
    <property type="term" value="C:plasma membrane"/>
    <property type="evidence" value="ECO:0007669"/>
    <property type="project" value="UniProtKB-SubCell"/>
</dbReference>
<keyword evidence="3 6" id="KW-0812">Transmembrane</keyword>
<comment type="caution">
    <text evidence="8">The sequence shown here is derived from an EMBL/GenBank/DDBJ whole genome shotgun (WGS) entry which is preliminary data.</text>
</comment>
<dbReference type="InterPro" id="IPR052536">
    <property type="entry name" value="ABC-4_Integral_Memb_Prot"/>
</dbReference>
<protein>
    <submittedName>
        <fullName evidence="8">ABC transporter permease</fullName>
    </submittedName>
</protein>
<dbReference type="Pfam" id="PF02687">
    <property type="entry name" value="FtsX"/>
    <property type="match status" value="1"/>
</dbReference>
<dbReference type="PANTHER" id="PTHR46795:SF3">
    <property type="entry name" value="ABC TRANSPORTER PERMEASE"/>
    <property type="match status" value="1"/>
</dbReference>
<feature type="domain" description="ABC3 transporter permease C-terminal" evidence="7">
    <location>
        <begin position="62"/>
        <end position="181"/>
    </location>
</feature>
<feature type="transmembrane region" description="Helical" evidence="6">
    <location>
        <begin position="204"/>
        <end position="226"/>
    </location>
</feature>
<dbReference type="RefSeq" id="WP_125130363.1">
    <property type="nucleotide sequence ID" value="NZ_RHJS01000002.1"/>
</dbReference>